<evidence type="ECO:0000256" key="8">
    <source>
        <dbReference type="RuleBase" id="RU003905"/>
    </source>
</evidence>
<comment type="subcellular location">
    <subcellularLocation>
        <location evidence="1">Mitochondrion</location>
    </subcellularLocation>
</comment>
<dbReference type="HAMAP" id="MF_01325_B">
    <property type="entry name" value="Ribosomal_uL3_B"/>
    <property type="match status" value="1"/>
</dbReference>
<dbReference type="EMBL" id="BTFZ01000011">
    <property type="protein sequence ID" value="GMM37131.1"/>
    <property type="molecule type" value="Genomic_DNA"/>
</dbReference>
<dbReference type="GO" id="GO:0006412">
    <property type="term" value="P:translation"/>
    <property type="evidence" value="ECO:0007669"/>
    <property type="project" value="InterPro"/>
</dbReference>
<comment type="similarity">
    <text evidence="2 8">Belongs to the universal ribosomal protein uL3 family.</text>
</comment>
<protein>
    <recommendedName>
        <fullName evidence="7">Large ribosomal subunit protein uL3m</fullName>
    </recommendedName>
</protein>
<dbReference type="InterPro" id="IPR009000">
    <property type="entry name" value="Transl_B-barrel_sf"/>
</dbReference>
<keyword evidence="10" id="KW-1185">Reference proteome</keyword>
<dbReference type="PANTHER" id="PTHR11229:SF8">
    <property type="entry name" value="LARGE RIBOSOMAL SUBUNIT PROTEIN UL3M"/>
    <property type="match status" value="1"/>
</dbReference>
<evidence type="ECO:0000256" key="2">
    <source>
        <dbReference type="ARBA" id="ARBA00006540"/>
    </source>
</evidence>
<dbReference type="AlphaFoldDB" id="A0AAV5QRG0"/>
<evidence type="ECO:0000256" key="1">
    <source>
        <dbReference type="ARBA" id="ARBA00004173"/>
    </source>
</evidence>
<dbReference type="Proteomes" id="UP001360560">
    <property type="component" value="Unassembled WGS sequence"/>
</dbReference>
<proteinExistence type="inferred from homology"/>
<sequence length="270" mass="29354">MSLLNTILFNSRIISSYPKLVRTGASLTSLDAAVTTITSKAAPVNHSAEMARLRKRLPSRPGLVGVKKGMISYFTPSGEKFPCTVVEIDSVEVLYTKTPAKEGYYAVQLGYGAVSSKKISRAMLGHFARAEVNPKEAIYEFQVKDETGLLEIGTELKADHFKEGQYVDLKSVSKGKGFAGVMKRWHFAGLRASHGTSVAHRHGGSYGQNQTPGRVYPGRKMPGHMGHKNATIQNSEVIEVNAEKGYILIKGPISGANGTFVKIQDAIKKQ</sequence>
<dbReference type="InterPro" id="IPR000597">
    <property type="entry name" value="Ribosomal_uL3"/>
</dbReference>
<organism evidence="9 10">
    <name type="scientific">Saccharomycopsis crataegensis</name>
    <dbReference type="NCBI Taxonomy" id="43959"/>
    <lineage>
        <taxon>Eukaryota</taxon>
        <taxon>Fungi</taxon>
        <taxon>Dikarya</taxon>
        <taxon>Ascomycota</taxon>
        <taxon>Saccharomycotina</taxon>
        <taxon>Saccharomycetes</taxon>
        <taxon>Saccharomycopsidaceae</taxon>
        <taxon>Saccharomycopsis</taxon>
    </lineage>
</organism>
<keyword evidence="4 8" id="KW-0689">Ribosomal protein</keyword>
<accession>A0AAV5QRG0</accession>
<dbReference type="GO" id="GO:0005762">
    <property type="term" value="C:mitochondrial large ribosomal subunit"/>
    <property type="evidence" value="ECO:0007669"/>
    <property type="project" value="TreeGrafter"/>
</dbReference>
<name>A0AAV5QRG0_9ASCO</name>
<dbReference type="Gene3D" id="2.40.30.10">
    <property type="entry name" value="Translation factors"/>
    <property type="match status" value="1"/>
</dbReference>
<dbReference type="Gene3D" id="3.30.160.810">
    <property type="match status" value="1"/>
</dbReference>
<dbReference type="FunFam" id="3.30.160.810:FF:000001">
    <property type="entry name" value="50S ribosomal protein L3"/>
    <property type="match status" value="1"/>
</dbReference>
<gene>
    <name evidence="9" type="ORF">DASC09_044560</name>
</gene>
<dbReference type="NCBIfam" id="TIGR03625">
    <property type="entry name" value="L3_bact"/>
    <property type="match status" value="1"/>
</dbReference>
<evidence type="ECO:0000256" key="6">
    <source>
        <dbReference type="ARBA" id="ARBA00023274"/>
    </source>
</evidence>
<dbReference type="Pfam" id="PF00297">
    <property type="entry name" value="Ribosomal_L3"/>
    <property type="match status" value="1"/>
</dbReference>
<dbReference type="PANTHER" id="PTHR11229">
    <property type="entry name" value="50S RIBOSOMAL PROTEIN L3"/>
    <property type="match status" value="1"/>
</dbReference>
<dbReference type="GO" id="GO:0003735">
    <property type="term" value="F:structural constituent of ribosome"/>
    <property type="evidence" value="ECO:0007669"/>
    <property type="project" value="InterPro"/>
</dbReference>
<comment type="caution">
    <text evidence="9">The sequence shown here is derived from an EMBL/GenBank/DDBJ whole genome shotgun (WGS) entry which is preliminary data.</text>
</comment>
<dbReference type="PROSITE" id="PS00474">
    <property type="entry name" value="RIBOSOMAL_L3"/>
    <property type="match status" value="1"/>
</dbReference>
<keyword evidence="3" id="KW-0809">Transit peptide</keyword>
<dbReference type="GeneID" id="90075106"/>
<reference evidence="9 10" key="1">
    <citation type="journal article" date="2023" name="Elife">
        <title>Identification of key yeast species and microbe-microbe interactions impacting larval growth of Drosophila in the wild.</title>
        <authorList>
            <person name="Mure A."/>
            <person name="Sugiura Y."/>
            <person name="Maeda R."/>
            <person name="Honda K."/>
            <person name="Sakurai N."/>
            <person name="Takahashi Y."/>
            <person name="Watada M."/>
            <person name="Katoh T."/>
            <person name="Gotoh A."/>
            <person name="Gotoh Y."/>
            <person name="Taniguchi I."/>
            <person name="Nakamura K."/>
            <person name="Hayashi T."/>
            <person name="Katayama T."/>
            <person name="Uemura T."/>
            <person name="Hattori Y."/>
        </authorList>
    </citation>
    <scope>NUCLEOTIDE SEQUENCE [LARGE SCALE GENOMIC DNA]</scope>
    <source>
        <strain evidence="9 10">SC-9</strain>
    </source>
</reference>
<evidence type="ECO:0000256" key="7">
    <source>
        <dbReference type="ARBA" id="ARBA00035209"/>
    </source>
</evidence>
<dbReference type="SUPFAM" id="SSF50447">
    <property type="entry name" value="Translation proteins"/>
    <property type="match status" value="1"/>
</dbReference>
<keyword evidence="5" id="KW-0496">Mitochondrion</keyword>
<dbReference type="FunFam" id="2.40.30.10:FF:000004">
    <property type="entry name" value="50S ribosomal protein L3"/>
    <property type="match status" value="1"/>
</dbReference>
<dbReference type="InterPro" id="IPR019927">
    <property type="entry name" value="Ribosomal_uL3_bac/org-type"/>
</dbReference>
<dbReference type="RefSeq" id="XP_064854127.1">
    <property type="nucleotide sequence ID" value="XM_064998055.1"/>
</dbReference>
<evidence type="ECO:0000313" key="10">
    <source>
        <dbReference type="Proteomes" id="UP001360560"/>
    </source>
</evidence>
<evidence type="ECO:0000313" key="9">
    <source>
        <dbReference type="EMBL" id="GMM37131.1"/>
    </source>
</evidence>
<evidence type="ECO:0000256" key="3">
    <source>
        <dbReference type="ARBA" id="ARBA00022946"/>
    </source>
</evidence>
<keyword evidence="6 8" id="KW-0687">Ribonucleoprotein</keyword>
<evidence type="ECO:0000256" key="4">
    <source>
        <dbReference type="ARBA" id="ARBA00022980"/>
    </source>
</evidence>
<evidence type="ECO:0000256" key="5">
    <source>
        <dbReference type="ARBA" id="ARBA00023128"/>
    </source>
</evidence>
<dbReference type="InterPro" id="IPR019926">
    <property type="entry name" value="Ribosomal_uL3_CS"/>
</dbReference>